<reference evidence="1 2" key="1">
    <citation type="submission" date="2016-09" db="EMBL/GenBank/DDBJ databases">
        <authorList>
            <person name="Capua I."/>
            <person name="De Benedictis P."/>
            <person name="Joannis T."/>
            <person name="Lombin L.H."/>
            <person name="Cattoli G."/>
        </authorList>
    </citation>
    <scope>NUCLEOTIDE SEQUENCE [LARGE SCALE GENOMIC DNA]</scope>
    <source>
        <strain evidence="1 2">GluBS11</strain>
    </source>
</reference>
<keyword evidence="2" id="KW-1185">Reference proteome</keyword>
<sequence length="67" mass="7380">MSVVKVIELIGESTESWEAATKDTVAEAAKTIDNIKTVNIENLQALVEDGKITKYRANVKITFVVKD</sequence>
<dbReference type="InterPro" id="IPR025543">
    <property type="entry name" value="Dodecin-like"/>
</dbReference>
<evidence type="ECO:0000313" key="2">
    <source>
        <dbReference type="Proteomes" id="UP000199315"/>
    </source>
</evidence>
<organism evidence="1 2">
    <name type="scientific">Anaerobium acetethylicum</name>
    <dbReference type="NCBI Taxonomy" id="1619234"/>
    <lineage>
        <taxon>Bacteria</taxon>
        <taxon>Bacillati</taxon>
        <taxon>Bacillota</taxon>
        <taxon>Clostridia</taxon>
        <taxon>Lachnospirales</taxon>
        <taxon>Lachnospiraceae</taxon>
        <taxon>Anaerobium</taxon>
    </lineage>
</organism>
<dbReference type="OrthoDB" id="1707990at2"/>
<dbReference type="PANTHER" id="PTHR39324:SF1">
    <property type="entry name" value="CALCIUM DODECIN"/>
    <property type="match status" value="1"/>
</dbReference>
<dbReference type="RefSeq" id="WP_091228760.1">
    <property type="nucleotide sequence ID" value="NZ_FMKA01000001.1"/>
</dbReference>
<gene>
    <name evidence="1" type="ORF">SAMN05421730_1001174</name>
</gene>
<dbReference type="Proteomes" id="UP000199315">
    <property type="component" value="Unassembled WGS sequence"/>
</dbReference>
<dbReference type="STRING" id="1619234.SAMN05421730_1001174"/>
<proteinExistence type="predicted"/>
<dbReference type="EMBL" id="FMKA01000001">
    <property type="protein sequence ID" value="SCP94937.1"/>
    <property type="molecule type" value="Genomic_DNA"/>
</dbReference>
<accession>A0A1D3TNN1</accession>
<evidence type="ECO:0008006" key="3">
    <source>
        <dbReference type="Google" id="ProtNLM"/>
    </source>
</evidence>
<protein>
    <recommendedName>
        <fullName evidence="3">Dodecin domain-containing protein</fullName>
    </recommendedName>
</protein>
<name>A0A1D3TNN1_9FIRM</name>
<dbReference type="AlphaFoldDB" id="A0A1D3TNN1"/>
<evidence type="ECO:0000313" key="1">
    <source>
        <dbReference type="EMBL" id="SCP94937.1"/>
    </source>
</evidence>
<dbReference type="InterPro" id="IPR009923">
    <property type="entry name" value="Dodecin"/>
</dbReference>
<dbReference type="SUPFAM" id="SSF89807">
    <property type="entry name" value="Dodecin-like"/>
    <property type="match status" value="1"/>
</dbReference>
<dbReference type="InterPro" id="IPR036694">
    <property type="entry name" value="Dodecin-like_sf"/>
</dbReference>
<dbReference type="PANTHER" id="PTHR39324">
    <property type="entry name" value="CALCIUM DODECIN"/>
    <property type="match status" value="1"/>
</dbReference>
<dbReference type="Pfam" id="PF07311">
    <property type="entry name" value="Dodecin"/>
    <property type="match status" value="1"/>
</dbReference>
<dbReference type="Gene3D" id="3.30.1660.10">
    <property type="entry name" value="Flavin-binding protein dodecin"/>
    <property type="match status" value="1"/>
</dbReference>